<evidence type="ECO:0000259" key="1">
    <source>
        <dbReference type="Pfam" id="PF01408"/>
    </source>
</evidence>
<dbReference type="EMBL" id="JASKHM010000017">
    <property type="protein sequence ID" value="MEQ4485796.1"/>
    <property type="molecule type" value="Genomic_DNA"/>
</dbReference>
<accession>A0ABV1L0L9</accession>
<feature type="domain" description="Gfo/Idh/MocA-like oxidoreductase N-terminal" evidence="1">
    <location>
        <begin position="7"/>
        <end position="125"/>
    </location>
</feature>
<dbReference type="InterPro" id="IPR000683">
    <property type="entry name" value="Gfo/Idh/MocA-like_OxRdtase_N"/>
</dbReference>
<evidence type="ECO:0000313" key="4">
    <source>
        <dbReference type="Proteomes" id="UP001493487"/>
    </source>
</evidence>
<organism evidence="3 4">
    <name type="scientific">Cohnella silvisoli</name>
    <dbReference type="NCBI Taxonomy" id="2873699"/>
    <lineage>
        <taxon>Bacteria</taxon>
        <taxon>Bacillati</taxon>
        <taxon>Bacillota</taxon>
        <taxon>Bacilli</taxon>
        <taxon>Bacillales</taxon>
        <taxon>Paenibacillaceae</taxon>
        <taxon>Cohnella</taxon>
    </lineage>
</organism>
<dbReference type="PANTHER" id="PTHR43377:SF1">
    <property type="entry name" value="BILIVERDIN REDUCTASE A"/>
    <property type="match status" value="1"/>
</dbReference>
<dbReference type="SUPFAM" id="SSF55347">
    <property type="entry name" value="Glyceraldehyde-3-phosphate dehydrogenase-like, C-terminal domain"/>
    <property type="match status" value="1"/>
</dbReference>
<evidence type="ECO:0000259" key="2">
    <source>
        <dbReference type="Pfam" id="PF22725"/>
    </source>
</evidence>
<dbReference type="Gene3D" id="3.30.360.10">
    <property type="entry name" value="Dihydrodipicolinate Reductase, domain 2"/>
    <property type="match status" value="1"/>
</dbReference>
<comment type="caution">
    <text evidence="3">The sequence shown here is derived from an EMBL/GenBank/DDBJ whole genome shotgun (WGS) entry which is preliminary data.</text>
</comment>
<name>A0ABV1L0L9_9BACL</name>
<dbReference type="InterPro" id="IPR036291">
    <property type="entry name" value="NAD(P)-bd_dom_sf"/>
</dbReference>
<dbReference type="RefSeq" id="WP_232188648.1">
    <property type="nucleotide sequence ID" value="NZ_JAIOAP010000016.1"/>
</dbReference>
<dbReference type="Gene3D" id="3.40.50.720">
    <property type="entry name" value="NAD(P)-binding Rossmann-like Domain"/>
    <property type="match status" value="1"/>
</dbReference>
<dbReference type="Pfam" id="PF22725">
    <property type="entry name" value="GFO_IDH_MocA_C3"/>
    <property type="match status" value="1"/>
</dbReference>
<dbReference type="InterPro" id="IPR051450">
    <property type="entry name" value="Gfo/Idh/MocA_Oxidoreductases"/>
</dbReference>
<dbReference type="PANTHER" id="PTHR43377">
    <property type="entry name" value="BILIVERDIN REDUCTASE A"/>
    <property type="match status" value="1"/>
</dbReference>
<proteinExistence type="predicted"/>
<dbReference type="Proteomes" id="UP001493487">
    <property type="component" value="Unassembled WGS sequence"/>
</dbReference>
<feature type="domain" description="GFO/IDH/MocA-like oxidoreductase" evidence="2">
    <location>
        <begin position="133"/>
        <end position="247"/>
    </location>
</feature>
<dbReference type="InterPro" id="IPR055170">
    <property type="entry name" value="GFO_IDH_MocA-like_dom"/>
</dbReference>
<evidence type="ECO:0000313" key="3">
    <source>
        <dbReference type="EMBL" id="MEQ4485796.1"/>
    </source>
</evidence>
<protein>
    <submittedName>
        <fullName evidence="3">Gfo/Idh/MocA family oxidoreductase</fullName>
    </submittedName>
</protein>
<dbReference type="SUPFAM" id="SSF51735">
    <property type="entry name" value="NAD(P)-binding Rossmann-fold domains"/>
    <property type="match status" value="1"/>
</dbReference>
<gene>
    <name evidence="3" type="ORF">QJS35_25785</name>
</gene>
<reference evidence="3 4" key="1">
    <citation type="journal article" date="2023" name="Genome Announc.">
        <title>Pan-Genome Analyses of the Genus Cohnella and Proposal of the Novel Species Cohnella silvisoli sp. nov., Isolated from Forest Soil.</title>
        <authorList>
            <person name="Wang C."/>
            <person name="Mao L."/>
            <person name="Bao G."/>
            <person name="Zhu H."/>
        </authorList>
    </citation>
    <scope>NUCLEOTIDE SEQUENCE [LARGE SCALE GENOMIC DNA]</scope>
    <source>
        <strain evidence="3 4">NL03-T5-1</strain>
    </source>
</reference>
<dbReference type="Pfam" id="PF01408">
    <property type="entry name" value="GFO_IDH_MocA"/>
    <property type="match status" value="1"/>
</dbReference>
<sequence>MTNERSLRVAVAGCGTMGKLYASVLTRMDDVELAGFYARRSESAIDAAASFGTRLFASYEELLAEADIDVVCITLPTYLHRQYAVQAAERGKHVICEKPMALTLEDTEAMMRASERYGTRLLVGHVLRFSPEYRNLRGHVRSGKIGNVGVGHARRASLHPPSDSWFKNEELSGGVLFDLMIHDIDFMRWTLGEVRSVYASLTTAPGIEYANATLRFASGAIVNLEAHWGYPGPFLAEVELAGQSGVMRCSNLNGQPLIVRQTESQRTAGEGVHIPSFLLRKDPYEAEIEHFIACIRTGIEPVVSAEDASRAVEIALAAGRSARTGLPQKL</sequence>
<keyword evidence="4" id="KW-1185">Reference proteome</keyword>